<dbReference type="NCBIfam" id="NF011712">
    <property type="entry name" value="PRK15133.1"/>
    <property type="match status" value="1"/>
</dbReference>
<dbReference type="PANTHER" id="PTHR30465">
    <property type="entry name" value="INNER MEMBRANE ABC TRANSPORTER"/>
    <property type="match status" value="1"/>
</dbReference>
<proteinExistence type="inferred from homology"/>
<gene>
    <name evidence="12" type="primary">yejB</name>
    <name evidence="12" type="ORF">GUL26_23665</name>
    <name evidence="13" type="ORF">IPC1295_17300</name>
</gene>
<keyword evidence="5 10" id="KW-0812">Transmembrane</keyword>
<dbReference type="Gene3D" id="1.10.3720.10">
    <property type="entry name" value="MetI-like"/>
    <property type="match status" value="1"/>
</dbReference>
<evidence type="ECO:0000313" key="15">
    <source>
        <dbReference type="Proteomes" id="UP000644192"/>
    </source>
</evidence>
<dbReference type="EMBL" id="NSNE01000010">
    <property type="protein sequence ID" value="RPM13357.1"/>
    <property type="molecule type" value="Genomic_DNA"/>
</dbReference>
<keyword evidence="2 10" id="KW-0813">Transport</keyword>
<accession>A0A0C7AGI0</accession>
<dbReference type="Proteomes" id="UP000644192">
    <property type="component" value="Unassembled WGS sequence"/>
</dbReference>
<evidence type="ECO:0000256" key="9">
    <source>
        <dbReference type="ARBA" id="ARBA00070482"/>
    </source>
</evidence>
<evidence type="ECO:0000313" key="13">
    <source>
        <dbReference type="EMBL" id="RPM13357.1"/>
    </source>
</evidence>
<dbReference type="FunFam" id="1.10.3720.10:FF:000014">
    <property type="entry name" value="Microcin C ABC transporter permease YejB"/>
    <property type="match status" value="1"/>
</dbReference>
<evidence type="ECO:0000256" key="7">
    <source>
        <dbReference type="ARBA" id="ARBA00023136"/>
    </source>
</evidence>
<feature type="transmembrane region" description="Helical" evidence="10">
    <location>
        <begin position="163"/>
        <end position="185"/>
    </location>
</feature>
<reference evidence="13 14" key="2">
    <citation type="submission" date="2019-01" db="EMBL/GenBank/DDBJ databases">
        <title>The Pseudomonas aeruginosa pan-genome provides new insights on its population structure, horizontal gene transfer and pathogenicity.</title>
        <authorList>
            <person name="Freschi L."/>
            <person name="Vincent A.T."/>
            <person name="Jeukens J."/>
            <person name="Emond-Rheault J.-G."/>
            <person name="Kukavica-Ibrulj I."/>
            <person name="Dupont M.-J."/>
            <person name="Charette S.J."/>
            <person name="Boyle B."/>
            <person name="Levesque R.C."/>
        </authorList>
    </citation>
    <scope>NUCLEOTIDE SEQUENCE [LARGE SCALE GENOMIC DNA]</scope>
    <source>
        <strain evidence="13 14">PA-W36</strain>
    </source>
</reference>
<keyword evidence="3" id="KW-1003">Cell membrane</keyword>
<reference evidence="12" key="3">
    <citation type="submission" date="2020-01" db="EMBL/GenBank/DDBJ databases">
        <title>Bacteria Cultured from War Wounds Associated with the Conflict in Eastern Ukraine.</title>
        <authorList>
            <person name="Snesrud E."/>
            <person name="Galac M.R."/>
            <person name="Mc Gann P."/>
            <person name="Valentine K."/>
            <person name="Viacheslav K."/>
        </authorList>
    </citation>
    <scope>NUCLEOTIDE SEQUENCE</scope>
    <source>
        <strain evidence="12">VNMU148</strain>
    </source>
</reference>
<feature type="transmembrane region" description="Helical" evidence="10">
    <location>
        <begin position="320"/>
        <end position="346"/>
    </location>
</feature>
<dbReference type="EMBL" id="WXZT01000016">
    <property type="protein sequence ID" value="MZZ15257.1"/>
    <property type="molecule type" value="Genomic_DNA"/>
</dbReference>
<feature type="domain" description="ABC transmembrane type-1" evidence="11">
    <location>
        <begin position="124"/>
        <end position="339"/>
    </location>
</feature>
<dbReference type="InterPro" id="IPR035906">
    <property type="entry name" value="MetI-like_sf"/>
</dbReference>
<dbReference type="Pfam" id="PF00528">
    <property type="entry name" value="BPD_transp_1"/>
    <property type="match status" value="1"/>
</dbReference>
<dbReference type="RefSeq" id="WP_003103638.1">
    <property type="nucleotide sequence ID" value="NZ_BSAO01000012.1"/>
</dbReference>
<dbReference type="InterPro" id="IPR000515">
    <property type="entry name" value="MetI-like"/>
</dbReference>
<reference evidence="13 14" key="1">
    <citation type="submission" date="2017-08" db="EMBL/GenBank/DDBJ databases">
        <authorList>
            <person name="Feschi L."/>
            <person name="Jeukens J."/>
            <person name="Emond-Rheault J.-G."/>
            <person name="Kukavica-Ibrulj I."/>
            <person name="Boyle B."/>
            <person name="Levesque R.C."/>
        </authorList>
    </citation>
    <scope>NUCLEOTIDE SEQUENCE [LARGE SCALE GENOMIC DNA]</scope>
    <source>
        <strain evidence="13 14">PA-W36</strain>
    </source>
</reference>
<dbReference type="CDD" id="cd06261">
    <property type="entry name" value="TM_PBP2"/>
    <property type="match status" value="1"/>
</dbReference>
<name>A0A0C7AGI0_PSEAI</name>
<evidence type="ECO:0000259" key="11">
    <source>
        <dbReference type="PROSITE" id="PS50928"/>
    </source>
</evidence>
<evidence type="ECO:0000256" key="10">
    <source>
        <dbReference type="RuleBase" id="RU363032"/>
    </source>
</evidence>
<evidence type="ECO:0000256" key="4">
    <source>
        <dbReference type="ARBA" id="ARBA00022519"/>
    </source>
</evidence>
<evidence type="ECO:0000256" key="8">
    <source>
        <dbReference type="ARBA" id="ARBA00053210"/>
    </source>
</evidence>
<dbReference type="PROSITE" id="PS50928">
    <property type="entry name" value="ABC_TM1"/>
    <property type="match status" value="1"/>
</dbReference>
<comment type="similarity">
    <text evidence="10">Belongs to the binding-protein-dependent transport system permease family.</text>
</comment>
<sequence length="357" mass="38326">MGGYLLRRLALILPTLLGILLINFAIVQAAPGGPVDQAIARLQGVDGGGPLGRGGEGGHGALEPQRHGETGIDPQLVAALERQYGFDKPPLQRLWLMLSSYARLDFGESFYRDARVIDLIAEKLPVSLSLGLWATLITYLVSIPLGVAKAVRHGSAFDLWSSALVVIGYAVPGFLFAIVLIVLFAGGSYLDWFPLRGLASEGAERLGPLARFADYLWHLALPVGSLVVGGFASLTLLTKNSFLDEISRQYVATARAKGLSERRVLYGHVFRNAMLLVVAGLPAALVSVFFTGSLLIEVLFSLDGLGLMGYEAALGRDYPVVFGSLFIFTLLGLLVKLAGDLAYSLVDPRIDFAARKQ</sequence>
<dbReference type="GO" id="GO:0005886">
    <property type="term" value="C:plasma membrane"/>
    <property type="evidence" value="ECO:0007669"/>
    <property type="project" value="UniProtKB-SubCell"/>
</dbReference>
<keyword evidence="6 10" id="KW-1133">Transmembrane helix</keyword>
<dbReference type="PANTHER" id="PTHR30465:SF66">
    <property type="entry name" value="INNER MEMBRANE ABC TRANSPORTER PERMEASE PROTEIN YEJB"/>
    <property type="match status" value="1"/>
</dbReference>
<comment type="caution">
    <text evidence="12">The sequence shown here is derived from an EMBL/GenBank/DDBJ whole genome shotgun (WGS) entry which is preliminary data.</text>
</comment>
<feature type="transmembrane region" description="Helical" evidence="10">
    <location>
        <begin position="273"/>
        <end position="300"/>
    </location>
</feature>
<comment type="subcellular location">
    <subcellularLocation>
        <location evidence="1">Cell inner membrane</location>
        <topology evidence="1">Multi-pass membrane protein</topology>
    </subcellularLocation>
    <subcellularLocation>
        <location evidence="10">Cell membrane</location>
        <topology evidence="10">Multi-pass membrane protein</topology>
    </subcellularLocation>
</comment>
<accession>A0A1S1C678</accession>
<dbReference type="GO" id="GO:0055085">
    <property type="term" value="P:transmembrane transport"/>
    <property type="evidence" value="ECO:0007669"/>
    <property type="project" value="InterPro"/>
</dbReference>
<evidence type="ECO:0000256" key="2">
    <source>
        <dbReference type="ARBA" id="ARBA00022448"/>
    </source>
</evidence>
<evidence type="ECO:0000256" key="5">
    <source>
        <dbReference type="ARBA" id="ARBA00022692"/>
    </source>
</evidence>
<dbReference type="AlphaFoldDB" id="A0A0C7AGI0"/>
<dbReference type="GO" id="GO:0042884">
    <property type="term" value="P:microcin transport"/>
    <property type="evidence" value="ECO:0007669"/>
    <property type="project" value="TreeGrafter"/>
</dbReference>
<evidence type="ECO:0000313" key="12">
    <source>
        <dbReference type="EMBL" id="MZZ15257.1"/>
    </source>
</evidence>
<feature type="transmembrane region" description="Helical" evidence="10">
    <location>
        <begin position="215"/>
        <end position="238"/>
    </location>
</feature>
<evidence type="ECO:0000256" key="6">
    <source>
        <dbReference type="ARBA" id="ARBA00022989"/>
    </source>
</evidence>
<keyword evidence="4" id="KW-0997">Cell inner membrane</keyword>
<evidence type="ECO:0000313" key="14">
    <source>
        <dbReference type="Proteomes" id="UP000284767"/>
    </source>
</evidence>
<evidence type="ECO:0000256" key="3">
    <source>
        <dbReference type="ARBA" id="ARBA00022475"/>
    </source>
</evidence>
<protein>
    <recommendedName>
        <fullName evidence="9">Inner membrane ABC transporter permease protein YejB</fullName>
    </recommendedName>
</protein>
<dbReference type="Proteomes" id="UP000284767">
    <property type="component" value="Unassembled WGS sequence"/>
</dbReference>
<evidence type="ECO:0000256" key="1">
    <source>
        <dbReference type="ARBA" id="ARBA00004429"/>
    </source>
</evidence>
<keyword evidence="7 10" id="KW-0472">Membrane</keyword>
<dbReference type="SUPFAM" id="SSF161098">
    <property type="entry name" value="MetI-like"/>
    <property type="match status" value="1"/>
</dbReference>
<feature type="transmembrane region" description="Helical" evidence="10">
    <location>
        <begin position="130"/>
        <end position="151"/>
    </location>
</feature>
<comment type="function">
    <text evidence="8">Probably part of a binding-protein-dependent transport system. Probably responsible for the translocation of the substrate across the membrane.</text>
</comment>
<organism evidence="12 15">
    <name type="scientific">Pseudomonas aeruginosa</name>
    <dbReference type="NCBI Taxonomy" id="287"/>
    <lineage>
        <taxon>Bacteria</taxon>
        <taxon>Pseudomonadati</taxon>
        <taxon>Pseudomonadota</taxon>
        <taxon>Gammaproteobacteria</taxon>
        <taxon>Pseudomonadales</taxon>
        <taxon>Pseudomonadaceae</taxon>
        <taxon>Pseudomonas</taxon>
    </lineage>
</organism>